<feature type="transmembrane region" description="Helical" evidence="6">
    <location>
        <begin position="299"/>
        <end position="326"/>
    </location>
</feature>
<dbReference type="AlphaFoldDB" id="A0A4U7KVP5"/>
<proteinExistence type="predicted"/>
<feature type="domain" description="Anoctamin alpha-beta plait" evidence="8">
    <location>
        <begin position="95"/>
        <end position="221"/>
    </location>
</feature>
<feature type="transmembrane region" description="Helical" evidence="6">
    <location>
        <begin position="444"/>
        <end position="468"/>
    </location>
</feature>
<dbReference type="PANTHER" id="PTHR12308:SF73">
    <property type="entry name" value="ANOCTAMIN"/>
    <property type="match status" value="1"/>
</dbReference>
<evidence type="ECO:0000256" key="4">
    <source>
        <dbReference type="ARBA" id="ARBA00023136"/>
    </source>
</evidence>
<name>A0A4U7KVP5_9BASI</name>
<feature type="region of interest" description="Disordered" evidence="5">
    <location>
        <begin position="589"/>
        <end position="632"/>
    </location>
</feature>
<comment type="subcellular location">
    <subcellularLocation>
        <location evidence="1">Membrane</location>
        <topology evidence="1">Multi-pass membrane protein</topology>
    </subcellularLocation>
</comment>
<keyword evidence="2 6" id="KW-0812">Transmembrane</keyword>
<keyword evidence="10" id="KW-1185">Reference proteome</keyword>
<feature type="transmembrane region" description="Helical" evidence="6">
    <location>
        <begin position="402"/>
        <end position="424"/>
    </location>
</feature>
<gene>
    <name evidence="9" type="ORF">EX895_002395</name>
</gene>
<evidence type="ECO:0000259" key="7">
    <source>
        <dbReference type="Pfam" id="PF04547"/>
    </source>
</evidence>
<evidence type="ECO:0000256" key="5">
    <source>
        <dbReference type="SAM" id="MobiDB-lite"/>
    </source>
</evidence>
<feature type="domain" description="Anoctamin transmembrane" evidence="7">
    <location>
        <begin position="291"/>
        <end position="820"/>
    </location>
</feature>
<feature type="transmembrane region" description="Helical" evidence="6">
    <location>
        <begin position="489"/>
        <end position="508"/>
    </location>
</feature>
<dbReference type="OrthoDB" id="296386at2759"/>
<dbReference type="EMBL" id="SRRM01000007">
    <property type="protein sequence ID" value="TKY88764.1"/>
    <property type="molecule type" value="Genomic_DNA"/>
</dbReference>
<feature type="region of interest" description="Disordered" evidence="5">
    <location>
        <begin position="1"/>
        <end position="36"/>
    </location>
</feature>
<dbReference type="Proteomes" id="UP000306050">
    <property type="component" value="Chromosome SGRAM_14"/>
</dbReference>
<feature type="region of interest" description="Disordered" evidence="5">
    <location>
        <begin position="63"/>
        <end position="88"/>
    </location>
</feature>
<sequence>MNGVKHDVPSDGPPATPPKIASSSSSSGVAASVGATASNLSEKALPPIQGALQSVKQGAKDLVDSTSAHKSAFPASHSASSEYPLPQSHPDSQIADYVLVFQHIPKKHLRSSTKVPASERAKIAAEYHSLIQRIRATGLQVTSRDGAKGCGQILIFVKADAQLLHKLARQEALSDYLHGVLSVQPPPPRSSSLQSSHQSSSLHLTPASRLRLVDSLITLPNLASHAVKDVGGESQVPSGAGLRLGLSEFPHLVDMSAIHDPIYNSAWVKRWSHTSPTKAFYGVGLEDLDSIREHFGEDVALYFGFLNYYFQALAPATLLGLTFWLLGRPFSPIYSLGLVTWSCLVVELWRMKERKLAVRWGTLGVSEVDRRRHDFVPRTTRIDPATEEPEEVFEWWRRELRVIVSLPTVAFFASVLAATMTLMFVVEIFVTQLYHGPLKQAVPFIPTALLVVAVPQIMAAWQATAVAVTKWENHYSAKSYDYSLTLKRFAMQAITAYGALTLSAYVYIPFGELIMETMVQRGYFKHSIQDAIKQGHISPKGIDFHINPDRMHTQLFAVSVTSQFVNAFTELALPVLMRKFAEWREQRSEAKTMSQRSAGPQRQGSIDSAASSSSSGAVTPLNGAERSEESERRFVSRVRKELQLPAYDLFGDYAEMATQFGYITLWSVVWPLSQVMGFVNNFFELRSDAAKISVNTRRPVPVRAETIGPWLETFGFIAWLSALNNAALVYLFQQSEHAHLAGHSTYETTMRTHIHPSSVGFNITAGKTVDAQSMFSFSRLLPKSIPTSGPAGAIVAAVLVALLAEHVYGLMRSGVRHILERLIWRGSNEEMIVRRREWILRVETLKLHVAAQADQQIGGVEKPPLDTGVAGEGFWSKDKDVGASAIQGSGKTE</sequence>
<dbReference type="KEGG" id="sgra:EX895_002395"/>
<dbReference type="InterPro" id="IPR049456">
    <property type="entry name" value="Anoctamin_N_fung"/>
</dbReference>
<dbReference type="GeneID" id="40725290"/>
<comment type="caution">
    <text evidence="9">The sequence shown here is derived from an EMBL/GenBank/DDBJ whole genome shotgun (WGS) entry which is preliminary data.</text>
</comment>
<dbReference type="RefSeq" id="XP_029740749.1">
    <property type="nucleotide sequence ID" value="XM_029882994.1"/>
</dbReference>
<dbReference type="InterPro" id="IPR007632">
    <property type="entry name" value="Anoctamin"/>
</dbReference>
<evidence type="ECO:0000256" key="2">
    <source>
        <dbReference type="ARBA" id="ARBA00022692"/>
    </source>
</evidence>
<feature type="transmembrane region" description="Helical" evidence="6">
    <location>
        <begin position="332"/>
        <end position="349"/>
    </location>
</feature>
<evidence type="ECO:0000313" key="9">
    <source>
        <dbReference type="EMBL" id="TKY88764.1"/>
    </source>
</evidence>
<reference evidence="9 10" key="1">
    <citation type="submission" date="2019-05" db="EMBL/GenBank/DDBJ databases">
        <title>Sporisorium graminicola CBS 10092 draft sequencing and annotation.</title>
        <authorList>
            <person name="Solano-Gonzalez S."/>
            <person name="Caddick M.X."/>
            <person name="Darby A."/>
        </authorList>
    </citation>
    <scope>NUCLEOTIDE SEQUENCE [LARGE SCALE GENOMIC DNA]</scope>
    <source>
        <strain evidence="9 10">CBS 10092</strain>
    </source>
</reference>
<evidence type="ECO:0000256" key="1">
    <source>
        <dbReference type="ARBA" id="ARBA00004141"/>
    </source>
</evidence>
<dbReference type="Pfam" id="PF04547">
    <property type="entry name" value="Anoctamin"/>
    <property type="match status" value="1"/>
</dbReference>
<protein>
    <recommendedName>
        <fullName evidence="11">Anoctamin dimerisation domain-containing protein</fullName>
    </recommendedName>
</protein>
<feature type="compositionally biased region" description="Low complexity" evidence="5">
    <location>
        <begin position="21"/>
        <end position="36"/>
    </location>
</feature>
<dbReference type="GO" id="GO:0016020">
    <property type="term" value="C:membrane"/>
    <property type="evidence" value="ECO:0007669"/>
    <property type="project" value="UniProtKB-SubCell"/>
</dbReference>
<evidence type="ECO:0008006" key="11">
    <source>
        <dbReference type="Google" id="ProtNLM"/>
    </source>
</evidence>
<evidence type="ECO:0000313" key="10">
    <source>
        <dbReference type="Proteomes" id="UP000306050"/>
    </source>
</evidence>
<keyword evidence="4 6" id="KW-0472">Membrane</keyword>
<keyword evidence="3 6" id="KW-1133">Transmembrane helix</keyword>
<accession>A0A4U7KVP5</accession>
<evidence type="ECO:0000256" key="3">
    <source>
        <dbReference type="ARBA" id="ARBA00022989"/>
    </source>
</evidence>
<dbReference type="Pfam" id="PF20877">
    <property type="entry name" value="Anoctamin_N"/>
    <property type="match status" value="1"/>
</dbReference>
<evidence type="ECO:0000256" key="6">
    <source>
        <dbReference type="SAM" id="Phobius"/>
    </source>
</evidence>
<feature type="compositionally biased region" description="Polar residues" evidence="5">
    <location>
        <begin position="591"/>
        <end position="606"/>
    </location>
</feature>
<dbReference type="InterPro" id="IPR049452">
    <property type="entry name" value="Anoctamin_TM"/>
</dbReference>
<organism evidence="9 10">
    <name type="scientific">Sporisorium graminicola</name>
    <dbReference type="NCBI Taxonomy" id="280036"/>
    <lineage>
        <taxon>Eukaryota</taxon>
        <taxon>Fungi</taxon>
        <taxon>Dikarya</taxon>
        <taxon>Basidiomycota</taxon>
        <taxon>Ustilaginomycotina</taxon>
        <taxon>Ustilaginomycetes</taxon>
        <taxon>Ustilaginales</taxon>
        <taxon>Ustilaginaceae</taxon>
        <taxon>Sporisorium</taxon>
    </lineage>
</organism>
<dbReference type="PANTHER" id="PTHR12308">
    <property type="entry name" value="ANOCTAMIN"/>
    <property type="match status" value="1"/>
</dbReference>
<evidence type="ECO:0000259" key="8">
    <source>
        <dbReference type="Pfam" id="PF20877"/>
    </source>
</evidence>
<dbReference type="GO" id="GO:0005254">
    <property type="term" value="F:chloride channel activity"/>
    <property type="evidence" value="ECO:0007669"/>
    <property type="project" value="TreeGrafter"/>
</dbReference>
<dbReference type="GO" id="GO:0032541">
    <property type="term" value="C:cortical endoplasmic reticulum"/>
    <property type="evidence" value="ECO:0007669"/>
    <property type="project" value="TreeGrafter"/>
</dbReference>